<dbReference type="PANTHER" id="PTHR46680">
    <property type="entry name" value="NF-KAPPA-B INHIBITOR ALPHA"/>
    <property type="match status" value="1"/>
</dbReference>
<evidence type="ECO:0000313" key="5">
    <source>
        <dbReference type="EMBL" id="VFK62837.1"/>
    </source>
</evidence>
<dbReference type="PROSITE" id="PS50088">
    <property type="entry name" value="ANK_REPEAT"/>
    <property type="match status" value="2"/>
</dbReference>
<dbReference type="GO" id="GO:0071356">
    <property type="term" value="P:cellular response to tumor necrosis factor"/>
    <property type="evidence" value="ECO:0007669"/>
    <property type="project" value="TreeGrafter"/>
</dbReference>
<sequence>MMKKSKIKILAGMSLLLFLVNMGCFGEDADEDLLSLAVSQNKIEDVRSLLANGAAVDGTGVIPQTPLMIAAVQGNTAIVRILLASGADPNKITPHDESALYYAAFGGHEDTVRELLNQSGSHDLVNRKHTIFLTTPLSVAVPTGHPMLVRMLLEVGADPNIPDLIGETVFDHCRQNKDNPACSVIDAIK</sequence>
<accession>A0A451A9X9</accession>
<dbReference type="GO" id="GO:0051059">
    <property type="term" value="F:NF-kappaB binding"/>
    <property type="evidence" value="ECO:0007669"/>
    <property type="project" value="TreeGrafter"/>
</dbReference>
<dbReference type="PROSITE" id="PS50297">
    <property type="entry name" value="ANK_REP_REGION"/>
    <property type="match status" value="2"/>
</dbReference>
<evidence type="ECO:0000256" key="2">
    <source>
        <dbReference type="ARBA" id="ARBA00023043"/>
    </source>
</evidence>
<gene>
    <name evidence="5" type="ORF">BECKUNK1418G_GA0071005_102731</name>
    <name evidence="6" type="ORF">BECKUNK1418H_GA0071006_10345</name>
</gene>
<dbReference type="PANTHER" id="PTHR46680:SF2">
    <property type="entry name" value="NF-KAPPA-B INHIBITOR ZETA"/>
    <property type="match status" value="1"/>
</dbReference>
<dbReference type="SUPFAM" id="SSF48403">
    <property type="entry name" value="Ankyrin repeat"/>
    <property type="match status" value="1"/>
</dbReference>
<dbReference type="EMBL" id="CAADGD010000034">
    <property type="protein sequence ID" value="VFK70618.1"/>
    <property type="molecule type" value="Genomic_DNA"/>
</dbReference>
<proteinExistence type="predicted"/>
<dbReference type="Pfam" id="PF12796">
    <property type="entry name" value="Ank_2"/>
    <property type="match status" value="1"/>
</dbReference>
<evidence type="ECO:0000256" key="1">
    <source>
        <dbReference type="ARBA" id="ARBA00022737"/>
    </source>
</evidence>
<keyword evidence="2 3" id="KW-0040">ANK repeat</keyword>
<dbReference type="EMBL" id="CAADFZ010000027">
    <property type="protein sequence ID" value="VFK62837.1"/>
    <property type="molecule type" value="Genomic_DNA"/>
</dbReference>
<feature type="chain" id="PRO_5036113611" evidence="4">
    <location>
        <begin position="27"/>
        <end position="189"/>
    </location>
</feature>
<dbReference type="InterPro" id="IPR002110">
    <property type="entry name" value="Ankyrin_rpt"/>
</dbReference>
<dbReference type="InterPro" id="IPR051070">
    <property type="entry name" value="NF-kappa-B_inhibitor"/>
</dbReference>
<dbReference type="Gene3D" id="1.25.40.20">
    <property type="entry name" value="Ankyrin repeat-containing domain"/>
    <property type="match status" value="1"/>
</dbReference>
<reference evidence="5" key="1">
    <citation type="submission" date="2019-02" db="EMBL/GenBank/DDBJ databases">
        <authorList>
            <person name="Gruber-Vodicka R. H."/>
            <person name="Seah K. B. B."/>
        </authorList>
    </citation>
    <scope>NUCLEOTIDE SEQUENCE</scope>
    <source>
        <strain evidence="6">BECK_BY19</strain>
        <strain evidence="5">BECK_BY8</strain>
    </source>
</reference>
<feature type="repeat" description="ANK" evidence="3">
    <location>
        <begin position="135"/>
        <end position="164"/>
    </location>
</feature>
<evidence type="ECO:0000313" key="6">
    <source>
        <dbReference type="EMBL" id="VFK70618.1"/>
    </source>
</evidence>
<keyword evidence="4" id="KW-0732">Signal</keyword>
<evidence type="ECO:0000256" key="3">
    <source>
        <dbReference type="PROSITE-ProRule" id="PRU00023"/>
    </source>
</evidence>
<dbReference type="AlphaFoldDB" id="A0A451A9X9"/>
<evidence type="ECO:0000256" key="4">
    <source>
        <dbReference type="SAM" id="SignalP"/>
    </source>
</evidence>
<feature type="repeat" description="ANK" evidence="3">
    <location>
        <begin position="62"/>
        <end position="94"/>
    </location>
</feature>
<organism evidence="5">
    <name type="scientific">Candidatus Kentrum sp. UNK</name>
    <dbReference type="NCBI Taxonomy" id="2126344"/>
    <lineage>
        <taxon>Bacteria</taxon>
        <taxon>Pseudomonadati</taxon>
        <taxon>Pseudomonadota</taxon>
        <taxon>Gammaproteobacteria</taxon>
        <taxon>Candidatus Kentrum</taxon>
    </lineage>
</organism>
<name>A0A451A9X9_9GAMM</name>
<dbReference type="SMART" id="SM00248">
    <property type="entry name" value="ANK"/>
    <property type="match status" value="3"/>
</dbReference>
<dbReference type="InterPro" id="IPR036770">
    <property type="entry name" value="Ankyrin_rpt-contain_sf"/>
</dbReference>
<dbReference type="GO" id="GO:0005829">
    <property type="term" value="C:cytosol"/>
    <property type="evidence" value="ECO:0007669"/>
    <property type="project" value="TreeGrafter"/>
</dbReference>
<keyword evidence="1" id="KW-0677">Repeat</keyword>
<feature type="signal peptide" evidence="4">
    <location>
        <begin position="1"/>
        <end position="26"/>
    </location>
</feature>
<protein>
    <submittedName>
        <fullName evidence="5">Ankyrin repeat-containing protein</fullName>
    </submittedName>
</protein>